<organism evidence="2 3">
    <name type="scientific">Paspalum notatum var. saurae</name>
    <dbReference type="NCBI Taxonomy" id="547442"/>
    <lineage>
        <taxon>Eukaryota</taxon>
        <taxon>Viridiplantae</taxon>
        <taxon>Streptophyta</taxon>
        <taxon>Embryophyta</taxon>
        <taxon>Tracheophyta</taxon>
        <taxon>Spermatophyta</taxon>
        <taxon>Magnoliopsida</taxon>
        <taxon>Liliopsida</taxon>
        <taxon>Poales</taxon>
        <taxon>Poaceae</taxon>
        <taxon>PACMAD clade</taxon>
        <taxon>Panicoideae</taxon>
        <taxon>Andropogonodae</taxon>
        <taxon>Paspaleae</taxon>
        <taxon>Paspalinae</taxon>
        <taxon>Paspalum</taxon>
    </lineage>
</organism>
<evidence type="ECO:0000313" key="2">
    <source>
        <dbReference type="EMBL" id="WVZ54837.1"/>
    </source>
</evidence>
<protein>
    <recommendedName>
        <fullName evidence="1">Retrotransposon gag domain-containing protein</fullName>
    </recommendedName>
</protein>
<reference evidence="2 3" key="1">
    <citation type="submission" date="2024-02" db="EMBL/GenBank/DDBJ databases">
        <title>High-quality chromosome-scale genome assembly of Pensacola bahiagrass (Paspalum notatum Flugge var. saurae).</title>
        <authorList>
            <person name="Vega J.M."/>
            <person name="Podio M."/>
            <person name="Orjuela J."/>
            <person name="Siena L.A."/>
            <person name="Pessino S.C."/>
            <person name="Combes M.C."/>
            <person name="Mariac C."/>
            <person name="Albertini E."/>
            <person name="Pupilli F."/>
            <person name="Ortiz J.P.A."/>
            <person name="Leblanc O."/>
        </authorList>
    </citation>
    <scope>NUCLEOTIDE SEQUENCE [LARGE SCALE GENOMIC DNA]</scope>
    <source>
        <strain evidence="2">R1</strain>
        <tissue evidence="2">Leaf</tissue>
    </source>
</reference>
<dbReference type="InterPro" id="IPR005162">
    <property type="entry name" value="Retrotrans_gag_dom"/>
</dbReference>
<feature type="domain" description="Retrotransposon gag" evidence="1">
    <location>
        <begin position="105"/>
        <end position="171"/>
    </location>
</feature>
<proteinExistence type="predicted"/>
<dbReference type="PANTHER" id="PTHR33223:SF11">
    <property type="entry name" value="ELEMENT PROTEIN, PUTATIVE-RELATED"/>
    <property type="match status" value="1"/>
</dbReference>
<sequence length="178" mass="20046">MEDQEKKLMELCVPTSADLKIERLGTTTRAFEIGSSVINMVRNQPFGGKEDPNQHLKTFLQICNTFNVEGVTNDQIEQDFSHSLDWESTPVVGDTTGGDGEQLASLLQAFITKYFSPGKTQALRNGISTFVQYPTETFGEAYERFNDYVSACPHHNFQNWDIIQKFYGGLNAKCERSS</sequence>
<dbReference type="Proteomes" id="UP001341281">
    <property type="component" value="Chromosome 01"/>
</dbReference>
<keyword evidence="3" id="KW-1185">Reference proteome</keyword>
<dbReference type="EMBL" id="CP144745">
    <property type="protein sequence ID" value="WVZ54837.1"/>
    <property type="molecule type" value="Genomic_DNA"/>
</dbReference>
<evidence type="ECO:0000259" key="1">
    <source>
        <dbReference type="Pfam" id="PF03732"/>
    </source>
</evidence>
<dbReference type="Pfam" id="PF03732">
    <property type="entry name" value="Retrotrans_gag"/>
    <property type="match status" value="1"/>
</dbReference>
<dbReference type="AlphaFoldDB" id="A0AAQ3PMP8"/>
<gene>
    <name evidence="2" type="ORF">U9M48_005581</name>
</gene>
<name>A0AAQ3PMP8_PASNO</name>
<evidence type="ECO:0000313" key="3">
    <source>
        <dbReference type="Proteomes" id="UP001341281"/>
    </source>
</evidence>
<accession>A0AAQ3PMP8</accession>
<dbReference type="PANTHER" id="PTHR33223">
    <property type="entry name" value="CCHC-TYPE DOMAIN-CONTAINING PROTEIN"/>
    <property type="match status" value="1"/>
</dbReference>